<evidence type="ECO:0000313" key="1">
    <source>
        <dbReference type="EMBL" id="PRY55502.1"/>
    </source>
</evidence>
<dbReference type="Proteomes" id="UP000238034">
    <property type="component" value="Unassembled WGS sequence"/>
</dbReference>
<organism evidence="1 2">
    <name type="scientific">Arcticibacter pallidicorallinus</name>
    <dbReference type="NCBI Taxonomy" id="1259464"/>
    <lineage>
        <taxon>Bacteria</taxon>
        <taxon>Pseudomonadati</taxon>
        <taxon>Bacteroidota</taxon>
        <taxon>Sphingobacteriia</taxon>
        <taxon>Sphingobacteriales</taxon>
        <taxon>Sphingobacteriaceae</taxon>
        <taxon>Arcticibacter</taxon>
    </lineage>
</organism>
<keyword evidence="2" id="KW-1185">Reference proteome</keyword>
<dbReference type="AlphaFoldDB" id="A0A2T0UC82"/>
<protein>
    <submittedName>
        <fullName evidence="1">Uncharacterized protein</fullName>
    </submittedName>
</protein>
<sequence length="30" mass="3478">MGRFVNETIAFLKLRDFTGYTKIIVLCLTN</sequence>
<comment type="caution">
    <text evidence="1">The sequence shown here is derived from an EMBL/GenBank/DDBJ whole genome shotgun (WGS) entry which is preliminary data.</text>
</comment>
<dbReference type="EMBL" id="PVTH01000001">
    <property type="protein sequence ID" value="PRY55502.1"/>
    <property type="molecule type" value="Genomic_DNA"/>
</dbReference>
<gene>
    <name evidence="1" type="ORF">B0I27_101474</name>
</gene>
<evidence type="ECO:0000313" key="2">
    <source>
        <dbReference type="Proteomes" id="UP000238034"/>
    </source>
</evidence>
<accession>A0A2T0UC82</accession>
<name>A0A2T0UC82_9SPHI</name>
<proteinExistence type="predicted"/>
<reference evidence="1 2" key="1">
    <citation type="submission" date="2018-03" db="EMBL/GenBank/DDBJ databases">
        <title>Genomic Encyclopedia of Type Strains, Phase III (KMG-III): the genomes of soil and plant-associated and newly described type strains.</title>
        <authorList>
            <person name="Whitman W."/>
        </authorList>
    </citation>
    <scope>NUCLEOTIDE SEQUENCE [LARGE SCALE GENOMIC DNA]</scope>
    <source>
        <strain evidence="1 2">CGMCC 1.9313</strain>
    </source>
</reference>